<organism evidence="3 4">
    <name type="scientific">Nematostella vectensis</name>
    <name type="common">Starlet sea anemone</name>
    <dbReference type="NCBI Taxonomy" id="45351"/>
    <lineage>
        <taxon>Eukaryota</taxon>
        <taxon>Metazoa</taxon>
        <taxon>Cnidaria</taxon>
        <taxon>Anthozoa</taxon>
        <taxon>Hexacorallia</taxon>
        <taxon>Actiniaria</taxon>
        <taxon>Edwardsiidae</taxon>
        <taxon>Nematostella</taxon>
    </lineage>
</organism>
<dbReference type="CDD" id="cd00057">
    <property type="entry name" value="FA58C"/>
    <property type="match status" value="1"/>
</dbReference>
<feature type="domain" description="F5/8 type C" evidence="2">
    <location>
        <begin position="1"/>
        <end position="156"/>
    </location>
</feature>
<dbReference type="PANTHER" id="PTHR24543:SF291">
    <property type="entry name" value="SMOKE ALARM, ISOFORM D"/>
    <property type="match status" value="1"/>
</dbReference>
<dbReference type="EMBL" id="DS469677">
    <property type="protein sequence ID" value="EDO36165.1"/>
    <property type="molecule type" value="Genomic_DNA"/>
</dbReference>
<feature type="non-terminal residue" evidence="3">
    <location>
        <position position="156"/>
    </location>
</feature>
<accession>A7SJE0</accession>
<sequence length="156" mass="17403">LGVNGGIIPDESITASSFSDDTHKPARARLDQDASGQQATSWCAKDNNKEQWLQVDLVAVRKVTHLATQGQFDPLQVGGNNYDTSWVTEYMVSFSNRSDVGVDDTRIRNKKVFAGNTNGNETTCHELPYPLNVQYIRLRPVAWKNKICMRVGLFGE</sequence>
<dbReference type="InterPro" id="IPR000421">
    <property type="entry name" value="FA58C"/>
</dbReference>
<evidence type="ECO:0000259" key="2">
    <source>
        <dbReference type="PROSITE" id="PS50022"/>
    </source>
</evidence>
<gene>
    <name evidence="3" type="ORF">NEMVEDRAFT_v1g120543</name>
</gene>
<feature type="compositionally biased region" description="Basic and acidic residues" evidence="1">
    <location>
        <begin position="20"/>
        <end position="32"/>
    </location>
</feature>
<proteinExistence type="predicted"/>
<protein>
    <recommendedName>
        <fullName evidence="2">F5/8 type C domain-containing protein</fullName>
    </recommendedName>
</protein>
<dbReference type="Proteomes" id="UP000001593">
    <property type="component" value="Unassembled WGS sequence"/>
</dbReference>
<evidence type="ECO:0000256" key="1">
    <source>
        <dbReference type="SAM" id="MobiDB-lite"/>
    </source>
</evidence>
<dbReference type="Pfam" id="PF00754">
    <property type="entry name" value="F5_F8_type_C"/>
    <property type="match status" value="1"/>
</dbReference>
<dbReference type="PANTHER" id="PTHR24543">
    <property type="entry name" value="MULTICOPPER OXIDASE-RELATED"/>
    <property type="match status" value="1"/>
</dbReference>
<dbReference type="SMART" id="SM00231">
    <property type="entry name" value="FA58C"/>
    <property type="match status" value="1"/>
</dbReference>
<feature type="non-terminal residue" evidence="3">
    <location>
        <position position="1"/>
    </location>
</feature>
<keyword evidence="4" id="KW-1185">Reference proteome</keyword>
<dbReference type="InterPro" id="IPR008979">
    <property type="entry name" value="Galactose-bd-like_sf"/>
</dbReference>
<dbReference type="PROSITE" id="PS50022">
    <property type="entry name" value="FA58C_3"/>
    <property type="match status" value="1"/>
</dbReference>
<dbReference type="SUPFAM" id="SSF49785">
    <property type="entry name" value="Galactose-binding domain-like"/>
    <property type="match status" value="1"/>
</dbReference>
<feature type="region of interest" description="Disordered" evidence="1">
    <location>
        <begin position="1"/>
        <end position="42"/>
    </location>
</feature>
<dbReference type="AlphaFoldDB" id="A7SJE0"/>
<dbReference type="FunFam" id="2.60.120.260:FF:000016">
    <property type="entry name" value="Contactin-associated protein-like 4 isoform 1"/>
    <property type="match status" value="1"/>
</dbReference>
<reference evidence="3 4" key="1">
    <citation type="journal article" date="2007" name="Science">
        <title>Sea anemone genome reveals ancestral eumetazoan gene repertoire and genomic organization.</title>
        <authorList>
            <person name="Putnam N.H."/>
            <person name="Srivastava M."/>
            <person name="Hellsten U."/>
            <person name="Dirks B."/>
            <person name="Chapman J."/>
            <person name="Salamov A."/>
            <person name="Terry A."/>
            <person name="Shapiro H."/>
            <person name="Lindquist E."/>
            <person name="Kapitonov V.V."/>
            <person name="Jurka J."/>
            <person name="Genikhovich G."/>
            <person name="Grigoriev I.V."/>
            <person name="Lucas S.M."/>
            <person name="Steele R.E."/>
            <person name="Finnerty J.R."/>
            <person name="Technau U."/>
            <person name="Martindale M.Q."/>
            <person name="Rokhsar D.S."/>
        </authorList>
    </citation>
    <scope>NUCLEOTIDE SEQUENCE [LARGE SCALE GENOMIC DNA]</scope>
    <source>
        <strain evidence="4">CH2 X CH6</strain>
    </source>
</reference>
<dbReference type="Gene3D" id="2.60.120.260">
    <property type="entry name" value="Galactose-binding domain-like"/>
    <property type="match status" value="1"/>
</dbReference>
<name>A7SJE0_NEMVE</name>
<evidence type="ECO:0000313" key="3">
    <source>
        <dbReference type="EMBL" id="EDO36165.1"/>
    </source>
</evidence>
<dbReference type="HOGENOM" id="CLU_030066_1_2_1"/>
<evidence type="ECO:0000313" key="4">
    <source>
        <dbReference type="Proteomes" id="UP000001593"/>
    </source>
</evidence>
<dbReference type="STRING" id="45351.A7SJE0"/>
<dbReference type="InParanoid" id="A7SJE0"/>
<dbReference type="OMA" id="WSAETND"/>
<dbReference type="PhylomeDB" id="A7SJE0"/>